<dbReference type="EMBL" id="LAYJ01000088">
    <property type="protein sequence ID" value="KKI51016.1"/>
    <property type="molecule type" value="Genomic_DNA"/>
</dbReference>
<protein>
    <submittedName>
        <fullName evidence="2">Uncharacterized protein</fullName>
    </submittedName>
</protein>
<evidence type="ECO:0000313" key="2">
    <source>
        <dbReference type="EMBL" id="KKI51016.1"/>
    </source>
</evidence>
<name>A0A0M2NJ81_9FIRM</name>
<organism evidence="2 3">
    <name type="scientific">Christensenella hongkongensis</name>
    <dbReference type="NCBI Taxonomy" id="270498"/>
    <lineage>
        <taxon>Bacteria</taxon>
        <taxon>Bacillati</taxon>
        <taxon>Bacillota</taxon>
        <taxon>Clostridia</taxon>
        <taxon>Christensenellales</taxon>
        <taxon>Christensenellaceae</taxon>
        <taxon>Christensenella</taxon>
    </lineage>
</organism>
<dbReference type="RefSeq" id="WP_046443283.1">
    <property type="nucleotide sequence ID" value="NZ_CAUERS010000030.1"/>
</dbReference>
<dbReference type="Proteomes" id="UP000034076">
    <property type="component" value="Unassembled WGS sequence"/>
</dbReference>
<gene>
    <name evidence="2" type="ORF">CHK_1403</name>
</gene>
<feature type="transmembrane region" description="Helical" evidence="1">
    <location>
        <begin position="39"/>
        <end position="60"/>
    </location>
</feature>
<evidence type="ECO:0000313" key="3">
    <source>
        <dbReference type="Proteomes" id="UP000034076"/>
    </source>
</evidence>
<keyword evidence="3" id="KW-1185">Reference proteome</keyword>
<dbReference type="AlphaFoldDB" id="A0A0M2NJ81"/>
<sequence>MTDKKWGIILIITSIVLVTAISLLFFTVKAPDMPEGTKWGFRIFAIAACAAQFIVFMMFAKSYKKNKKW</sequence>
<keyword evidence="1" id="KW-0472">Membrane</keyword>
<feature type="transmembrane region" description="Helical" evidence="1">
    <location>
        <begin position="7"/>
        <end position="27"/>
    </location>
</feature>
<dbReference type="STRING" id="270498.CHK_1403"/>
<proteinExistence type="predicted"/>
<keyword evidence="1" id="KW-0812">Transmembrane</keyword>
<reference evidence="2 3" key="1">
    <citation type="submission" date="2015-04" db="EMBL/GenBank/DDBJ databases">
        <title>Draft genome sequence of bacteremic isolate Catabacter hongkongensis type strain HKU16T.</title>
        <authorList>
            <person name="Lau S.K."/>
            <person name="Teng J.L."/>
            <person name="Huang Y."/>
            <person name="Curreem S.O."/>
            <person name="Tsui S.K."/>
            <person name="Woo P.C."/>
        </authorList>
    </citation>
    <scope>NUCLEOTIDE SEQUENCE [LARGE SCALE GENOMIC DNA]</scope>
    <source>
        <strain evidence="2 3">HKU16</strain>
    </source>
</reference>
<evidence type="ECO:0000256" key="1">
    <source>
        <dbReference type="SAM" id="Phobius"/>
    </source>
</evidence>
<accession>A0A0M2NJ81</accession>
<keyword evidence="1" id="KW-1133">Transmembrane helix</keyword>
<comment type="caution">
    <text evidence="2">The sequence shown here is derived from an EMBL/GenBank/DDBJ whole genome shotgun (WGS) entry which is preliminary data.</text>
</comment>